<dbReference type="Proteomes" id="UP000305674">
    <property type="component" value="Unassembled WGS sequence"/>
</dbReference>
<protein>
    <recommendedName>
        <fullName evidence="10">YhhN-like protein</fullName>
    </recommendedName>
</protein>
<evidence type="ECO:0000256" key="4">
    <source>
        <dbReference type="ARBA" id="ARBA00022989"/>
    </source>
</evidence>
<dbReference type="PANTHER" id="PTHR31885:SF6">
    <property type="entry name" value="GH04784P"/>
    <property type="match status" value="1"/>
</dbReference>
<evidence type="ECO:0000256" key="3">
    <source>
        <dbReference type="ARBA" id="ARBA00022692"/>
    </source>
</evidence>
<keyword evidence="5 7" id="KW-0472">Membrane</keyword>
<gene>
    <name evidence="8" type="ORF">FCL40_12910</name>
</gene>
<accession>A0A4U1BBR3</accession>
<comment type="similarity">
    <text evidence="2">Belongs to the TMEM86 family.</text>
</comment>
<keyword evidence="4 7" id="KW-1133">Transmembrane helix</keyword>
<dbReference type="GO" id="GO:0016020">
    <property type="term" value="C:membrane"/>
    <property type="evidence" value="ECO:0007669"/>
    <property type="project" value="UniProtKB-SubCell"/>
</dbReference>
<name>A0A4U1BBR3_9GAMM</name>
<dbReference type="EMBL" id="SWCI01000008">
    <property type="protein sequence ID" value="TKB48244.1"/>
    <property type="molecule type" value="Genomic_DNA"/>
</dbReference>
<dbReference type="OrthoDB" id="6401952at2"/>
<feature type="transmembrane region" description="Helical" evidence="7">
    <location>
        <begin position="135"/>
        <end position="155"/>
    </location>
</feature>
<evidence type="ECO:0000256" key="1">
    <source>
        <dbReference type="ARBA" id="ARBA00004141"/>
    </source>
</evidence>
<keyword evidence="9" id="KW-1185">Reference proteome</keyword>
<comment type="caution">
    <text evidence="8">The sequence shown here is derived from an EMBL/GenBank/DDBJ whole genome shotgun (WGS) entry which is preliminary data.</text>
</comment>
<feature type="transmembrane region" description="Helical" evidence="7">
    <location>
        <begin position="186"/>
        <end position="205"/>
    </location>
</feature>
<feature type="transmembrane region" description="Helical" evidence="7">
    <location>
        <begin position="111"/>
        <end position="129"/>
    </location>
</feature>
<dbReference type="Pfam" id="PF07947">
    <property type="entry name" value="YhhN"/>
    <property type="match status" value="1"/>
</dbReference>
<evidence type="ECO:0000313" key="8">
    <source>
        <dbReference type="EMBL" id="TKB48244.1"/>
    </source>
</evidence>
<dbReference type="GO" id="GO:0016787">
    <property type="term" value="F:hydrolase activity"/>
    <property type="evidence" value="ECO:0007669"/>
    <property type="project" value="TreeGrafter"/>
</dbReference>
<evidence type="ECO:0000313" key="9">
    <source>
        <dbReference type="Proteomes" id="UP000305674"/>
    </source>
</evidence>
<evidence type="ECO:0008006" key="10">
    <source>
        <dbReference type="Google" id="ProtNLM"/>
    </source>
</evidence>
<sequence length="229" mass="24948">MMMDNRSLSWGLALLTALAYTAAEAFRPFPLSWLLKALPALTLLQWSLGRAIRGPRLLLYLALAAAACGDIALDFGHDSHLVPGLAAFGVTQLCLFALFWRLPAGRPCWQWITLPLGTWVFLWLIWPFLDGRAPLLALYSLLLTAMVMGAVRANLNGQSQLGAALFLISDSMIAIDTFVYHSQAGMTTIFVTYFAALMLLVKGLTAPRSESGTGRPVRQSAATPPRQSP</sequence>
<evidence type="ECO:0000256" key="2">
    <source>
        <dbReference type="ARBA" id="ARBA00007375"/>
    </source>
</evidence>
<evidence type="ECO:0000256" key="5">
    <source>
        <dbReference type="ARBA" id="ARBA00023136"/>
    </source>
</evidence>
<evidence type="ECO:0000256" key="7">
    <source>
        <dbReference type="SAM" id="Phobius"/>
    </source>
</evidence>
<feature type="transmembrane region" description="Helical" evidence="7">
    <location>
        <begin position="81"/>
        <end position="99"/>
    </location>
</feature>
<proteinExistence type="inferred from homology"/>
<keyword evidence="3 7" id="KW-0812">Transmembrane</keyword>
<feature type="region of interest" description="Disordered" evidence="6">
    <location>
        <begin position="208"/>
        <end position="229"/>
    </location>
</feature>
<reference evidence="8 9" key="1">
    <citation type="submission" date="2019-04" db="EMBL/GenBank/DDBJ databases">
        <authorList>
            <person name="Hwang J.C."/>
        </authorList>
    </citation>
    <scope>NUCLEOTIDE SEQUENCE [LARGE SCALE GENOMIC DNA]</scope>
    <source>
        <strain evidence="8 9">IMCC35001</strain>
    </source>
</reference>
<dbReference type="PANTHER" id="PTHR31885">
    <property type="entry name" value="GH04784P"/>
    <property type="match status" value="1"/>
</dbReference>
<comment type="subcellular location">
    <subcellularLocation>
        <location evidence="1">Membrane</location>
        <topology evidence="1">Multi-pass membrane protein</topology>
    </subcellularLocation>
</comment>
<organism evidence="8 9">
    <name type="scientific">Ferrimonas sediminicola</name>
    <dbReference type="NCBI Taxonomy" id="2569538"/>
    <lineage>
        <taxon>Bacteria</taxon>
        <taxon>Pseudomonadati</taxon>
        <taxon>Pseudomonadota</taxon>
        <taxon>Gammaproteobacteria</taxon>
        <taxon>Alteromonadales</taxon>
        <taxon>Ferrimonadaceae</taxon>
        <taxon>Ferrimonas</taxon>
    </lineage>
</organism>
<dbReference type="InterPro" id="IPR012506">
    <property type="entry name" value="TMEM86B-like"/>
</dbReference>
<dbReference type="AlphaFoldDB" id="A0A4U1BBR3"/>
<evidence type="ECO:0000256" key="6">
    <source>
        <dbReference type="SAM" id="MobiDB-lite"/>
    </source>
</evidence>
<feature type="transmembrane region" description="Helical" evidence="7">
    <location>
        <begin position="162"/>
        <end position="180"/>
    </location>
</feature>